<dbReference type="PROSITE" id="PS00137">
    <property type="entry name" value="SUBTILASE_HIS"/>
    <property type="match status" value="1"/>
</dbReference>
<dbReference type="Gene3D" id="3.30.70.80">
    <property type="entry name" value="Peptidase S8 propeptide/proteinase inhibitor I9"/>
    <property type="match status" value="1"/>
</dbReference>
<dbReference type="PROSITE" id="PS51892">
    <property type="entry name" value="SUBTILASE"/>
    <property type="match status" value="1"/>
</dbReference>
<evidence type="ECO:0000256" key="5">
    <source>
        <dbReference type="PROSITE-ProRule" id="PRU01240"/>
    </source>
</evidence>
<keyword evidence="3 5" id="KW-0378">Hydrolase</keyword>
<keyword evidence="4 5" id="KW-0720">Serine protease</keyword>
<dbReference type="InterPro" id="IPR037045">
    <property type="entry name" value="S8pro/Inhibitor_I9_sf"/>
</dbReference>
<dbReference type="InterPro" id="IPR013783">
    <property type="entry name" value="Ig-like_fold"/>
</dbReference>
<feature type="domain" description="Fervidolysin-like N-terminal prodomain" evidence="8">
    <location>
        <begin position="54"/>
        <end position="118"/>
    </location>
</feature>
<keyword evidence="10" id="KW-1185">Reference proteome</keyword>
<proteinExistence type="inferred from homology"/>
<sequence>MVLALGIVPGPARAAGGDDMADRIAAAQAAPASSETRPPARRIGPAAPANGPAHLVVGYRAGTSATAMAGHLRATGVSVRADASLASLGAQAVTVPAADLAEVTAALRADPRVAYVEADAVVQATALTPNDPLYPQQTELPQITVPDAWSTTTGSAVTVAVIDTGVSPVGDLAGAVVPGWDFVNNDADPSDDQGHGTAVASLIAGRGNDGVGMAGVCWSCKVLAVKTLDATGSGLASASAAGIVFAADKGVKIINVSLGGYTATQVEKDAVAYAQSKGALVIASAGNDLVADKLYPAAFDGVLAVGGTDEDSEPYIFCWLWCEGTNYGPDWVDVAAPWCSIAANLPGYSTPETDDDYDVFCGTSGSAPLVSGVTALLKSKSPGATSAALTQALTSTARPTQTTGFTQFGEIRAAAALSRVDASAPKITGVAPGPNARFRGTVTVTATGVSDTGSGVAYAALYAGGKLVGRDTTAPYAVKYNSGKSNGPVAFQWRVVDRAGNSAVFNRTLIADNKAPTVKITSGPKNGAKVKGTVTVKVSAGDTAGINRVELLINGKVVAKDVSAAYAFKIKVSKFPKTMKIQIRAVDKVGNTAVTTVRTWKR</sequence>
<feature type="domain" description="Peptidase S8/S53" evidence="7">
    <location>
        <begin position="154"/>
        <end position="403"/>
    </location>
</feature>
<name>A0ABW4A0P5_9ACTN</name>
<feature type="active site" description="Charge relay system" evidence="5">
    <location>
        <position position="364"/>
    </location>
</feature>
<dbReference type="Pfam" id="PF22148">
    <property type="entry name" value="Fervidolysin_NPro-like"/>
    <property type="match status" value="1"/>
</dbReference>
<gene>
    <name evidence="9" type="ORF">ACFQ5G_01770</name>
</gene>
<dbReference type="Pfam" id="PF00082">
    <property type="entry name" value="Peptidase_S8"/>
    <property type="match status" value="1"/>
</dbReference>
<keyword evidence="2 5" id="KW-0645">Protease</keyword>
<dbReference type="EMBL" id="JBHTMK010000004">
    <property type="protein sequence ID" value="MFD1364064.1"/>
    <property type="molecule type" value="Genomic_DNA"/>
</dbReference>
<feature type="active site" description="Charge relay system" evidence="5">
    <location>
        <position position="163"/>
    </location>
</feature>
<dbReference type="Proteomes" id="UP001597183">
    <property type="component" value="Unassembled WGS sequence"/>
</dbReference>
<dbReference type="RefSeq" id="WP_317794020.1">
    <property type="nucleotide sequence ID" value="NZ_AP028461.1"/>
</dbReference>
<evidence type="ECO:0000259" key="8">
    <source>
        <dbReference type="Pfam" id="PF22148"/>
    </source>
</evidence>
<dbReference type="InterPro" id="IPR022398">
    <property type="entry name" value="Peptidase_S8_His-AS"/>
</dbReference>
<dbReference type="PANTHER" id="PTHR43806:SF11">
    <property type="entry name" value="CEREVISIN-RELATED"/>
    <property type="match status" value="1"/>
</dbReference>
<dbReference type="Gene3D" id="2.60.40.10">
    <property type="entry name" value="Immunoglobulins"/>
    <property type="match status" value="2"/>
</dbReference>
<dbReference type="PROSITE" id="PS00138">
    <property type="entry name" value="SUBTILASE_SER"/>
    <property type="match status" value="1"/>
</dbReference>
<evidence type="ECO:0000313" key="9">
    <source>
        <dbReference type="EMBL" id="MFD1364064.1"/>
    </source>
</evidence>
<accession>A0ABW4A0P5</accession>
<dbReference type="PRINTS" id="PR00723">
    <property type="entry name" value="SUBTILISIN"/>
</dbReference>
<dbReference type="SUPFAM" id="SSF52743">
    <property type="entry name" value="Subtilisin-like"/>
    <property type="match status" value="1"/>
</dbReference>
<dbReference type="InterPro" id="IPR050131">
    <property type="entry name" value="Peptidase_S8_subtilisin-like"/>
</dbReference>
<dbReference type="InterPro" id="IPR000209">
    <property type="entry name" value="Peptidase_S8/S53_dom"/>
</dbReference>
<protein>
    <submittedName>
        <fullName evidence="9">S8 family serine peptidase</fullName>
    </submittedName>
</protein>
<feature type="region of interest" description="Disordered" evidence="6">
    <location>
        <begin position="26"/>
        <end position="49"/>
    </location>
</feature>
<comment type="similarity">
    <text evidence="1 5">Belongs to the peptidase S8 family.</text>
</comment>
<evidence type="ECO:0000256" key="4">
    <source>
        <dbReference type="ARBA" id="ARBA00022825"/>
    </source>
</evidence>
<dbReference type="InterPro" id="IPR036852">
    <property type="entry name" value="Peptidase_S8/S53_dom_sf"/>
</dbReference>
<evidence type="ECO:0000256" key="6">
    <source>
        <dbReference type="SAM" id="MobiDB-lite"/>
    </source>
</evidence>
<dbReference type="Gene3D" id="3.40.50.200">
    <property type="entry name" value="Peptidase S8/S53 domain"/>
    <property type="match status" value="1"/>
</dbReference>
<dbReference type="Pfam" id="PF17957">
    <property type="entry name" value="Big_7"/>
    <property type="match status" value="2"/>
</dbReference>
<evidence type="ECO:0000313" key="10">
    <source>
        <dbReference type="Proteomes" id="UP001597183"/>
    </source>
</evidence>
<organism evidence="9 10">
    <name type="scientific">Actinoplanes sichuanensis</name>
    <dbReference type="NCBI Taxonomy" id="512349"/>
    <lineage>
        <taxon>Bacteria</taxon>
        <taxon>Bacillati</taxon>
        <taxon>Actinomycetota</taxon>
        <taxon>Actinomycetes</taxon>
        <taxon>Micromonosporales</taxon>
        <taxon>Micromonosporaceae</taxon>
        <taxon>Actinoplanes</taxon>
    </lineage>
</organism>
<dbReference type="InterPro" id="IPR023828">
    <property type="entry name" value="Peptidase_S8_Ser-AS"/>
</dbReference>
<evidence type="ECO:0000259" key="7">
    <source>
        <dbReference type="Pfam" id="PF00082"/>
    </source>
</evidence>
<reference evidence="10" key="1">
    <citation type="journal article" date="2019" name="Int. J. Syst. Evol. Microbiol.">
        <title>The Global Catalogue of Microorganisms (GCM) 10K type strain sequencing project: providing services to taxonomists for standard genome sequencing and annotation.</title>
        <authorList>
            <consortium name="The Broad Institute Genomics Platform"/>
            <consortium name="The Broad Institute Genome Sequencing Center for Infectious Disease"/>
            <person name="Wu L."/>
            <person name="Ma J."/>
        </authorList>
    </citation>
    <scope>NUCLEOTIDE SEQUENCE [LARGE SCALE GENOMIC DNA]</scope>
    <source>
        <strain evidence="10">CCM 7526</strain>
    </source>
</reference>
<dbReference type="PANTHER" id="PTHR43806">
    <property type="entry name" value="PEPTIDASE S8"/>
    <property type="match status" value="1"/>
</dbReference>
<evidence type="ECO:0000256" key="2">
    <source>
        <dbReference type="ARBA" id="ARBA00022670"/>
    </source>
</evidence>
<comment type="caution">
    <text evidence="9">The sequence shown here is derived from an EMBL/GenBank/DDBJ whole genome shotgun (WGS) entry which is preliminary data.</text>
</comment>
<evidence type="ECO:0000256" key="1">
    <source>
        <dbReference type="ARBA" id="ARBA00011073"/>
    </source>
</evidence>
<dbReference type="InterPro" id="IPR054399">
    <property type="entry name" value="Fervidolysin-like_N_prodom"/>
</dbReference>
<evidence type="ECO:0000256" key="3">
    <source>
        <dbReference type="ARBA" id="ARBA00022801"/>
    </source>
</evidence>
<feature type="active site" description="Charge relay system" evidence="5">
    <location>
        <position position="195"/>
    </location>
</feature>
<dbReference type="InterPro" id="IPR015500">
    <property type="entry name" value="Peptidase_S8_subtilisin-rel"/>
</dbReference>